<dbReference type="GO" id="GO:0004536">
    <property type="term" value="F:DNA nuclease activity"/>
    <property type="evidence" value="ECO:0007669"/>
    <property type="project" value="InterPro"/>
</dbReference>
<evidence type="ECO:0000256" key="3">
    <source>
        <dbReference type="PIRSR" id="PIRSR005902-1"/>
    </source>
</evidence>
<feature type="binding site" evidence="3">
    <location>
        <position position="136"/>
    </location>
    <ligand>
        <name>a divalent metal cation</name>
        <dbReference type="ChEBI" id="CHEBI:60240"/>
        <label>1</label>
    </ligand>
</feature>
<keyword evidence="6" id="KW-1185">Reference proteome</keyword>
<dbReference type="InterPro" id="IPR032466">
    <property type="entry name" value="Metal_Hydrolase"/>
</dbReference>
<dbReference type="PIRSF" id="PIRSF005902">
    <property type="entry name" value="DNase_TatD"/>
    <property type="match status" value="1"/>
</dbReference>
<name>A0A6P0HMS1_9ACTN</name>
<feature type="binding site" evidence="3">
    <location>
        <position position="247"/>
    </location>
    <ligand>
        <name>a divalent metal cation</name>
        <dbReference type="ChEBI" id="CHEBI:60240"/>
        <label>1</label>
    </ligand>
</feature>
<feature type="binding site" evidence="3">
    <location>
        <position position="40"/>
    </location>
    <ligand>
        <name>a divalent metal cation</name>
        <dbReference type="ChEBI" id="CHEBI:60240"/>
        <label>1</label>
    </ligand>
</feature>
<dbReference type="NCBIfam" id="TIGR00010">
    <property type="entry name" value="YchF/TatD family DNA exonuclease"/>
    <property type="match status" value="1"/>
</dbReference>
<dbReference type="InterPro" id="IPR001130">
    <property type="entry name" value="TatD-like"/>
</dbReference>
<dbReference type="Pfam" id="PF01026">
    <property type="entry name" value="TatD_DNase"/>
    <property type="match status" value="1"/>
</dbReference>
<reference evidence="5 6" key="1">
    <citation type="journal article" date="2014" name="Int. J. Syst. Evol. Microbiol.">
        <title>Nocardioides zeae sp. nov., isolated from the stem of Zea mays.</title>
        <authorList>
            <person name="Glaeser S.P."/>
            <person name="McInroy J.A."/>
            <person name="Busse H.J."/>
            <person name="Kampfer P."/>
        </authorList>
    </citation>
    <scope>NUCLEOTIDE SEQUENCE [LARGE SCALE GENOMIC DNA]</scope>
    <source>
        <strain evidence="5 6">JCM 30728</strain>
    </source>
</reference>
<feature type="binding site" evidence="3">
    <location>
        <position position="197"/>
    </location>
    <ligand>
        <name>a divalent metal cation</name>
        <dbReference type="ChEBI" id="CHEBI:60240"/>
        <label>2</label>
    </ligand>
</feature>
<dbReference type="InterPro" id="IPR015991">
    <property type="entry name" value="TatD/YcfH-like"/>
</dbReference>
<dbReference type="EMBL" id="JAAGXA010000013">
    <property type="protein sequence ID" value="NEN79921.1"/>
    <property type="molecule type" value="Genomic_DNA"/>
</dbReference>
<accession>A0A6P0HMS1</accession>
<keyword evidence="2 5" id="KW-0378">Hydrolase</keyword>
<evidence type="ECO:0000256" key="1">
    <source>
        <dbReference type="ARBA" id="ARBA00022723"/>
    </source>
</evidence>
<dbReference type="Proteomes" id="UP000468687">
    <property type="component" value="Unassembled WGS sequence"/>
</dbReference>
<dbReference type="PANTHER" id="PTHR46124">
    <property type="entry name" value="D-AMINOACYL-TRNA DEACYLASE"/>
    <property type="match status" value="1"/>
</dbReference>
<evidence type="ECO:0000313" key="5">
    <source>
        <dbReference type="EMBL" id="NEN79921.1"/>
    </source>
</evidence>
<proteinExistence type="predicted"/>
<evidence type="ECO:0000256" key="4">
    <source>
        <dbReference type="SAM" id="MobiDB-lite"/>
    </source>
</evidence>
<dbReference type="RefSeq" id="WP_163773475.1">
    <property type="nucleotide sequence ID" value="NZ_JAAGXA010000013.1"/>
</dbReference>
<comment type="caution">
    <text evidence="5">The sequence shown here is derived from an EMBL/GenBank/DDBJ whole genome shotgun (WGS) entry which is preliminary data.</text>
</comment>
<organism evidence="5 6">
    <name type="scientific">Nocardioides zeae</name>
    <dbReference type="NCBI Taxonomy" id="1457234"/>
    <lineage>
        <taxon>Bacteria</taxon>
        <taxon>Bacillati</taxon>
        <taxon>Actinomycetota</taxon>
        <taxon>Actinomycetes</taxon>
        <taxon>Propionibacteriales</taxon>
        <taxon>Nocardioidaceae</taxon>
        <taxon>Nocardioides</taxon>
    </lineage>
</organism>
<dbReference type="GO" id="GO:0005829">
    <property type="term" value="C:cytosol"/>
    <property type="evidence" value="ECO:0007669"/>
    <property type="project" value="TreeGrafter"/>
</dbReference>
<dbReference type="CDD" id="cd01310">
    <property type="entry name" value="TatD_DNAse"/>
    <property type="match status" value="1"/>
</dbReference>
<feature type="binding site" evidence="3">
    <location>
        <position position="173"/>
    </location>
    <ligand>
        <name>a divalent metal cation</name>
        <dbReference type="ChEBI" id="CHEBI:60240"/>
        <label>2</label>
    </ligand>
</feature>
<feature type="binding site" evidence="3">
    <location>
        <position position="42"/>
    </location>
    <ligand>
        <name>a divalent metal cation</name>
        <dbReference type="ChEBI" id="CHEBI:60240"/>
        <label>1</label>
    </ligand>
</feature>
<sequence length="305" mass="32734">MTDPDRPTRSRAAATEQGSRRDRSRPPAPEPLPHPVVDNHCHLDIADGPDGAWVEVDAALEASAAVNVPRIVQIGCDLEGARWAVAAAERYDALVAGVALHPNEAPRLAEAGRLEEALDEIERLAGAHADVRAVGETGLDFFRTGPEGVDAQRESFARHIAIAKRLDKTLVIHDRDAHAAVLDVLDAEGAPDRWVMHCFSGDAELARACLDRGAHLSFAGTVTFKNAAPLREALAVTPQDRVLVETDAPYLTPVPYRGRPNASYLVPLTMRVMAEVRGEDLAELCAAVDATTERAFGGSWGRTSG</sequence>
<gene>
    <name evidence="5" type="ORF">G3T38_16755</name>
</gene>
<evidence type="ECO:0000313" key="6">
    <source>
        <dbReference type="Proteomes" id="UP000468687"/>
    </source>
</evidence>
<dbReference type="SUPFAM" id="SSF51556">
    <property type="entry name" value="Metallo-dependent hydrolases"/>
    <property type="match status" value="1"/>
</dbReference>
<dbReference type="GO" id="GO:0046872">
    <property type="term" value="F:metal ion binding"/>
    <property type="evidence" value="ECO:0007669"/>
    <property type="project" value="UniProtKB-KW"/>
</dbReference>
<evidence type="ECO:0000256" key="2">
    <source>
        <dbReference type="ARBA" id="ARBA00022801"/>
    </source>
</evidence>
<dbReference type="GO" id="GO:0016788">
    <property type="term" value="F:hydrolase activity, acting on ester bonds"/>
    <property type="evidence" value="ECO:0007669"/>
    <property type="project" value="InterPro"/>
</dbReference>
<dbReference type="Gene3D" id="3.20.20.140">
    <property type="entry name" value="Metal-dependent hydrolases"/>
    <property type="match status" value="1"/>
</dbReference>
<feature type="region of interest" description="Disordered" evidence="4">
    <location>
        <begin position="1"/>
        <end position="34"/>
    </location>
</feature>
<dbReference type="FunFam" id="3.20.20.140:FF:000005">
    <property type="entry name" value="TatD family hydrolase"/>
    <property type="match status" value="1"/>
</dbReference>
<dbReference type="PANTHER" id="PTHR46124:SF2">
    <property type="entry name" value="D-AMINOACYL-TRNA DEACYLASE"/>
    <property type="match status" value="1"/>
</dbReference>
<keyword evidence="1 3" id="KW-0479">Metal-binding</keyword>
<dbReference type="AlphaFoldDB" id="A0A6P0HMS1"/>
<protein>
    <submittedName>
        <fullName evidence="5">TatD family hydrolase</fullName>
    </submittedName>
</protein>